<feature type="domain" description="PKD" evidence="2">
    <location>
        <begin position="194"/>
        <end position="239"/>
    </location>
</feature>
<dbReference type="InterPro" id="IPR013783">
    <property type="entry name" value="Ig-like_fold"/>
</dbReference>
<sequence length="354" mass="37589">MVNRQFARIAVAVPGVVALLAVNAAGASAAADAPANDNLAGALPVGALPFVDGQDLSAATVQEGEPSSCFEAGRTVWYSYTPTADQLVTAGTGPDYLGVAVYTGDSLGTLAEVTCRPTYGGTPVTFPARAGTTYLLRVGADYAEQTTFRLDVAPGPEVDFDVADVEWSVFDEVAFWPRLYDPAGLGIDLGSLVWDFGDGTTSTEQFPRHRFASDGDHRVRLTARTVDGRTASATHTSVVRTHDVAVVKVNTPSTARAGQRVGITVEVRNNRYDEHVEVRLERSNPWGFEQVDAATKPVPATDGGGRTSFSFTYAVTPEDAAMGKVTFRAVAAVRDHRDALPADNQLLSAPVRVR</sequence>
<dbReference type="EMBL" id="FLRH01000003">
    <property type="protein sequence ID" value="SBT66475.1"/>
    <property type="molecule type" value="Genomic_DNA"/>
</dbReference>
<protein>
    <submittedName>
        <fullName evidence="3">PKD domain-containing protein</fullName>
    </submittedName>
</protein>
<dbReference type="RefSeq" id="WP_091574255.1">
    <property type="nucleotide sequence ID" value="NZ_FLRH01000003.1"/>
</dbReference>
<gene>
    <name evidence="3" type="ORF">GA0070622_3497</name>
</gene>
<evidence type="ECO:0000259" key="2">
    <source>
        <dbReference type="PROSITE" id="PS50093"/>
    </source>
</evidence>
<dbReference type="CDD" id="cd00146">
    <property type="entry name" value="PKD"/>
    <property type="match status" value="1"/>
</dbReference>
<evidence type="ECO:0000256" key="1">
    <source>
        <dbReference type="SAM" id="SignalP"/>
    </source>
</evidence>
<dbReference type="InterPro" id="IPR035986">
    <property type="entry name" value="PKD_dom_sf"/>
</dbReference>
<evidence type="ECO:0000313" key="3">
    <source>
        <dbReference type="EMBL" id="SBT66475.1"/>
    </source>
</evidence>
<dbReference type="SMART" id="SM00089">
    <property type="entry name" value="PKD"/>
    <property type="match status" value="1"/>
</dbReference>
<keyword evidence="4" id="KW-1185">Reference proteome</keyword>
<dbReference type="Pfam" id="PF18911">
    <property type="entry name" value="PKD_4"/>
    <property type="match status" value="1"/>
</dbReference>
<dbReference type="STRING" id="946078.GA0070622_3497"/>
<dbReference type="PROSITE" id="PS50093">
    <property type="entry name" value="PKD"/>
    <property type="match status" value="1"/>
</dbReference>
<dbReference type="GO" id="GO:0005975">
    <property type="term" value="P:carbohydrate metabolic process"/>
    <property type="evidence" value="ECO:0007669"/>
    <property type="project" value="UniProtKB-ARBA"/>
</dbReference>
<feature type="signal peptide" evidence="1">
    <location>
        <begin position="1"/>
        <end position="29"/>
    </location>
</feature>
<dbReference type="Gene3D" id="2.60.40.10">
    <property type="entry name" value="Immunoglobulins"/>
    <property type="match status" value="2"/>
</dbReference>
<feature type="chain" id="PRO_5008383996" evidence="1">
    <location>
        <begin position="30"/>
        <end position="354"/>
    </location>
</feature>
<proteinExistence type="predicted"/>
<dbReference type="AlphaFoldDB" id="A0A1A9BAD4"/>
<dbReference type="SUPFAM" id="SSF49299">
    <property type="entry name" value="PKD domain"/>
    <property type="match status" value="1"/>
</dbReference>
<evidence type="ECO:0000313" key="4">
    <source>
        <dbReference type="Proteomes" id="UP000199558"/>
    </source>
</evidence>
<name>A0A1A9BAD4_9ACTN</name>
<organism evidence="3 4">
    <name type="scientific">Micromonospora sediminicola</name>
    <dbReference type="NCBI Taxonomy" id="946078"/>
    <lineage>
        <taxon>Bacteria</taxon>
        <taxon>Bacillati</taxon>
        <taxon>Actinomycetota</taxon>
        <taxon>Actinomycetes</taxon>
        <taxon>Micromonosporales</taxon>
        <taxon>Micromonosporaceae</taxon>
        <taxon>Micromonospora</taxon>
    </lineage>
</organism>
<reference evidence="4" key="1">
    <citation type="submission" date="2016-06" db="EMBL/GenBank/DDBJ databases">
        <authorList>
            <person name="Varghese N."/>
            <person name="Submissions Spin"/>
        </authorList>
    </citation>
    <scope>NUCLEOTIDE SEQUENCE [LARGE SCALE GENOMIC DNA]</scope>
    <source>
        <strain evidence="4">DSM 45794</strain>
    </source>
</reference>
<keyword evidence="1" id="KW-0732">Signal</keyword>
<dbReference type="OrthoDB" id="5241464at2"/>
<dbReference type="InterPro" id="IPR000601">
    <property type="entry name" value="PKD_dom"/>
</dbReference>
<dbReference type="InterPro" id="IPR022409">
    <property type="entry name" value="PKD/Chitinase_dom"/>
</dbReference>
<accession>A0A1A9BAD4</accession>
<dbReference type="Proteomes" id="UP000199558">
    <property type="component" value="Unassembled WGS sequence"/>
</dbReference>